<dbReference type="EMBL" id="AWWV01016170">
    <property type="protein sequence ID" value="OMO50416.1"/>
    <property type="molecule type" value="Genomic_DNA"/>
</dbReference>
<accession>A0A1R3FXD5</accession>
<name>A0A1R3FXD5_COCAP</name>
<reference evidence="1 2" key="1">
    <citation type="submission" date="2013-09" db="EMBL/GenBank/DDBJ databases">
        <title>Corchorus capsularis genome sequencing.</title>
        <authorList>
            <person name="Alam M."/>
            <person name="Haque M.S."/>
            <person name="Islam M.S."/>
            <person name="Emdad E.M."/>
            <person name="Islam M.M."/>
            <person name="Ahmed B."/>
            <person name="Halim A."/>
            <person name="Hossen Q.M.M."/>
            <person name="Hossain M.Z."/>
            <person name="Ahmed R."/>
            <person name="Khan M.M."/>
            <person name="Islam R."/>
            <person name="Rashid M.M."/>
            <person name="Khan S.A."/>
            <person name="Rahman M.S."/>
            <person name="Alam M."/>
        </authorList>
    </citation>
    <scope>NUCLEOTIDE SEQUENCE [LARGE SCALE GENOMIC DNA]</scope>
    <source>
        <strain evidence="2">cv. CVL-1</strain>
        <tissue evidence="1">Whole seedling</tissue>
    </source>
</reference>
<gene>
    <name evidence="1" type="ORF">CCACVL1_30443</name>
</gene>
<keyword evidence="2" id="KW-1185">Reference proteome</keyword>
<organism evidence="1 2">
    <name type="scientific">Corchorus capsularis</name>
    <name type="common">Jute</name>
    <dbReference type="NCBI Taxonomy" id="210143"/>
    <lineage>
        <taxon>Eukaryota</taxon>
        <taxon>Viridiplantae</taxon>
        <taxon>Streptophyta</taxon>
        <taxon>Embryophyta</taxon>
        <taxon>Tracheophyta</taxon>
        <taxon>Spermatophyta</taxon>
        <taxon>Magnoliopsida</taxon>
        <taxon>eudicotyledons</taxon>
        <taxon>Gunneridae</taxon>
        <taxon>Pentapetalae</taxon>
        <taxon>rosids</taxon>
        <taxon>malvids</taxon>
        <taxon>Malvales</taxon>
        <taxon>Malvaceae</taxon>
        <taxon>Grewioideae</taxon>
        <taxon>Apeibeae</taxon>
        <taxon>Corchorus</taxon>
    </lineage>
</organism>
<protein>
    <submittedName>
        <fullName evidence="1">Uncharacterized protein</fullName>
    </submittedName>
</protein>
<dbReference type="OrthoDB" id="1720282at2759"/>
<evidence type="ECO:0000313" key="2">
    <source>
        <dbReference type="Proteomes" id="UP000188268"/>
    </source>
</evidence>
<proteinExistence type="predicted"/>
<dbReference type="AlphaFoldDB" id="A0A1R3FXD5"/>
<evidence type="ECO:0000313" key="1">
    <source>
        <dbReference type="EMBL" id="OMO50416.1"/>
    </source>
</evidence>
<dbReference type="Proteomes" id="UP000188268">
    <property type="component" value="Unassembled WGS sequence"/>
</dbReference>
<comment type="caution">
    <text evidence="1">The sequence shown here is derived from an EMBL/GenBank/DDBJ whole genome shotgun (WGS) entry which is preliminary data.</text>
</comment>
<dbReference type="Gramene" id="OMO50416">
    <property type="protein sequence ID" value="OMO50416"/>
    <property type="gene ID" value="CCACVL1_30443"/>
</dbReference>
<sequence length="67" mass="7711">MVVIITETRLGSAEAHQLANRLRYRQVISQEPTGYCGGIWVFSDLRNLSMQHIFHGDNEIEINLLRV</sequence>